<proteinExistence type="predicted"/>
<evidence type="ECO:0000313" key="2">
    <source>
        <dbReference type="Proteomes" id="UP000003423"/>
    </source>
</evidence>
<accession>I3CZU3</accession>
<comment type="caution">
    <text evidence="1">The sequence shown here is derived from an EMBL/GenBank/DDBJ whole genome shotgun (WGS) entry which is preliminary data.</text>
</comment>
<reference evidence="1 2" key="1">
    <citation type="journal article" date="2012" name="J. Bacteriol.">
        <title>Genome sequence of "Candidatus Nitrosopumilus salaria" BD31, an ammonia-oxidizing archaeon from the San Francisco Bay estuary.</title>
        <authorList>
            <person name="Mosier A.C."/>
            <person name="Allen E.E."/>
            <person name="Kim M."/>
            <person name="Ferriera S."/>
            <person name="Francis C.A."/>
        </authorList>
    </citation>
    <scope>NUCLEOTIDE SEQUENCE [LARGE SCALE GENOMIC DNA]</scope>
    <source>
        <strain evidence="1 2">BD31</strain>
    </source>
</reference>
<dbReference type="EMBL" id="AEXL02000161">
    <property type="protein sequence ID" value="EIJ64986.1"/>
    <property type="molecule type" value="Genomic_DNA"/>
</dbReference>
<dbReference type="AlphaFoldDB" id="I3CZU3"/>
<sequence length="44" mass="5009">MRILKLRDPIIRNIMMNTRMGLLNQGNTDPVKKVSLSISTNPDI</sequence>
<dbReference type="PATRIC" id="fig|859350.6.peg.1929"/>
<keyword evidence="2" id="KW-1185">Reference proteome</keyword>
<protein>
    <submittedName>
        <fullName evidence="1">Uncharacterized protein</fullName>
    </submittedName>
</protein>
<gene>
    <name evidence="1" type="ORF">BD31_I0793</name>
</gene>
<evidence type="ECO:0000313" key="1">
    <source>
        <dbReference type="EMBL" id="EIJ64986.1"/>
    </source>
</evidence>
<name>I3CZU3_9ARCH</name>
<organism evidence="1 2">
    <name type="scientific">Candidatus Nitrosopumilus salarius BD31</name>
    <dbReference type="NCBI Taxonomy" id="859350"/>
    <lineage>
        <taxon>Archaea</taxon>
        <taxon>Nitrososphaerota</taxon>
        <taxon>Nitrososphaeria</taxon>
        <taxon>Nitrosopumilales</taxon>
        <taxon>Nitrosopumilaceae</taxon>
        <taxon>Nitrosopumilus</taxon>
    </lineage>
</organism>
<dbReference type="Proteomes" id="UP000003423">
    <property type="component" value="Unassembled WGS sequence"/>
</dbReference>